<evidence type="ECO:0008006" key="3">
    <source>
        <dbReference type="Google" id="ProtNLM"/>
    </source>
</evidence>
<dbReference type="Proteomes" id="UP000194236">
    <property type="component" value="Unassembled WGS sequence"/>
</dbReference>
<dbReference type="OrthoDB" id="6515875at2759"/>
<comment type="caution">
    <text evidence="1">The sequence shown here is derived from an EMBL/GenBank/DDBJ whole genome shotgun (WGS) entry which is preliminary data.</text>
</comment>
<proteinExistence type="predicted"/>
<reference evidence="1 2" key="1">
    <citation type="submission" date="2017-03" db="EMBL/GenBank/DDBJ databases">
        <title>Genome Survey of Euroglyphus maynei.</title>
        <authorList>
            <person name="Arlian L.G."/>
            <person name="Morgan M.S."/>
            <person name="Rider S.D."/>
        </authorList>
    </citation>
    <scope>NUCLEOTIDE SEQUENCE [LARGE SCALE GENOMIC DNA]</scope>
    <source>
        <strain evidence="1">Arlian Lab</strain>
        <tissue evidence="1">Whole body</tissue>
    </source>
</reference>
<evidence type="ECO:0000313" key="2">
    <source>
        <dbReference type="Proteomes" id="UP000194236"/>
    </source>
</evidence>
<evidence type="ECO:0000313" key="1">
    <source>
        <dbReference type="EMBL" id="OTF69232.1"/>
    </source>
</evidence>
<accession>A0A1Y3ALB5</accession>
<gene>
    <name evidence="1" type="ORF">BLA29_007470</name>
</gene>
<dbReference type="AlphaFoldDB" id="A0A1Y3ALB5"/>
<sequence>NHLPTPPAEPQHASYEEQPDLLRQDIVKPVVQDVHETVVPFRRVTQELKPVQESVHQVLARGQERAAGYYGYGGRYGLTSGLLGGAYGSSYALQPATNYGYSTYSTGAYPLRKK</sequence>
<dbReference type="EMBL" id="MUJZ01071561">
    <property type="protein sequence ID" value="OTF69232.1"/>
    <property type="molecule type" value="Genomic_DNA"/>
</dbReference>
<keyword evidence="2" id="KW-1185">Reference proteome</keyword>
<organism evidence="1 2">
    <name type="scientific">Euroglyphus maynei</name>
    <name type="common">Mayne's house dust mite</name>
    <dbReference type="NCBI Taxonomy" id="6958"/>
    <lineage>
        <taxon>Eukaryota</taxon>
        <taxon>Metazoa</taxon>
        <taxon>Ecdysozoa</taxon>
        <taxon>Arthropoda</taxon>
        <taxon>Chelicerata</taxon>
        <taxon>Arachnida</taxon>
        <taxon>Acari</taxon>
        <taxon>Acariformes</taxon>
        <taxon>Sarcoptiformes</taxon>
        <taxon>Astigmata</taxon>
        <taxon>Psoroptidia</taxon>
        <taxon>Analgoidea</taxon>
        <taxon>Pyroglyphidae</taxon>
        <taxon>Pyroglyphinae</taxon>
        <taxon>Euroglyphus</taxon>
    </lineage>
</organism>
<name>A0A1Y3ALB5_EURMA</name>
<protein>
    <recommendedName>
        <fullName evidence="3">DFP2-like protein</fullName>
    </recommendedName>
</protein>
<feature type="non-terminal residue" evidence="1">
    <location>
        <position position="1"/>
    </location>
</feature>